<dbReference type="GO" id="GO:0003676">
    <property type="term" value="F:nucleic acid binding"/>
    <property type="evidence" value="ECO:0007669"/>
    <property type="project" value="InterPro"/>
</dbReference>
<evidence type="ECO:0000313" key="2">
    <source>
        <dbReference type="EMBL" id="POM66113.1"/>
    </source>
</evidence>
<keyword evidence="2" id="KW-0548">Nucleotidyltransferase</keyword>
<keyword evidence="2" id="KW-0695">RNA-directed DNA polymerase</keyword>
<evidence type="ECO:0000259" key="1">
    <source>
        <dbReference type="PROSITE" id="PS50994"/>
    </source>
</evidence>
<feature type="domain" description="Integrase catalytic" evidence="1">
    <location>
        <begin position="23"/>
        <end position="118"/>
    </location>
</feature>
<dbReference type="Gene3D" id="3.30.420.10">
    <property type="entry name" value="Ribonuclease H-like superfamily/Ribonuclease H"/>
    <property type="match status" value="1"/>
</dbReference>
<dbReference type="PANTHER" id="PTHR37984">
    <property type="entry name" value="PROTEIN CBG26694"/>
    <property type="match status" value="1"/>
</dbReference>
<dbReference type="EMBL" id="NCKW01009739">
    <property type="protein sequence ID" value="POM66113.1"/>
    <property type="molecule type" value="Genomic_DNA"/>
</dbReference>
<proteinExistence type="predicted"/>
<keyword evidence="3" id="KW-1185">Reference proteome</keyword>
<dbReference type="GO" id="GO:0003964">
    <property type="term" value="F:RNA-directed DNA polymerase activity"/>
    <property type="evidence" value="ECO:0007669"/>
    <property type="project" value="UniProtKB-KW"/>
</dbReference>
<protein>
    <submittedName>
        <fullName evidence="2">Reverse transcriptase</fullName>
    </submittedName>
</protein>
<dbReference type="AlphaFoldDB" id="A0A2P4XKN1"/>
<dbReference type="SUPFAM" id="SSF53098">
    <property type="entry name" value="Ribonuclease H-like"/>
    <property type="match status" value="1"/>
</dbReference>
<evidence type="ECO:0000313" key="3">
    <source>
        <dbReference type="Proteomes" id="UP000237271"/>
    </source>
</evidence>
<reference evidence="2 3" key="1">
    <citation type="journal article" date="2017" name="Genome Biol. Evol.">
        <title>Phytophthora megakarya and P. palmivora, closely related causal agents of cacao black pod rot, underwent increases in genome sizes and gene numbers by different mechanisms.</title>
        <authorList>
            <person name="Ali S.S."/>
            <person name="Shao J."/>
            <person name="Lary D.J."/>
            <person name="Kronmiller B."/>
            <person name="Shen D."/>
            <person name="Strem M.D."/>
            <person name="Amoako-Attah I."/>
            <person name="Akrofi A.Y."/>
            <person name="Begoude B.A."/>
            <person name="Ten Hoopen G.M."/>
            <person name="Coulibaly K."/>
            <person name="Kebe B.I."/>
            <person name="Melnick R.L."/>
            <person name="Guiltinan M.J."/>
            <person name="Tyler B.M."/>
            <person name="Meinhardt L.W."/>
            <person name="Bailey B.A."/>
        </authorList>
    </citation>
    <scope>NUCLEOTIDE SEQUENCE [LARGE SCALE GENOMIC DNA]</scope>
    <source>
        <strain evidence="3">sbr112.9</strain>
    </source>
</reference>
<dbReference type="OrthoDB" id="425619at2759"/>
<organism evidence="2 3">
    <name type="scientific">Phytophthora palmivora</name>
    <dbReference type="NCBI Taxonomy" id="4796"/>
    <lineage>
        <taxon>Eukaryota</taxon>
        <taxon>Sar</taxon>
        <taxon>Stramenopiles</taxon>
        <taxon>Oomycota</taxon>
        <taxon>Peronosporomycetes</taxon>
        <taxon>Peronosporales</taxon>
        <taxon>Peronosporaceae</taxon>
        <taxon>Phytophthora</taxon>
    </lineage>
</organism>
<accession>A0A2P4XKN1</accession>
<comment type="caution">
    <text evidence="2">The sequence shown here is derived from an EMBL/GenBank/DDBJ whole genome shotgun (WGS) entry which is preliminary data.</text>
</comment>
<keyword evidence="2" id="KW-0808">Transferase</keyword>
<dbReference type="GO" id="GO:0015074">
    <property type="term" value="P:DNA integration"/>
    <property type="evidence" value="ECO:0007669"/>
    <property type="project" value="InterPro"/>
</dbReference>
<dbReference type="InterPro" id="IPR012337">
    <property type="entry name" value="RNaseH-like_sf"/>
</dbReference>
<dbReference type="PROSITE" id="PS50994">
    <property type="entry name" value="INTEGRASE"/>
    <property type="match status" value="1"/>
</dbReference>
<name>A0A2P4XKN1_9STRA</name>
<dbReference type="InterPro" id="IPR050951">
    <property type="entry name" value="Retrovirus_Pol_polyprotein"/>
</dbReference>
<sequence length="118" mass="13436">MLTWCDTSSHAKIVAPARASLISEDRPFHIVSMDFVIPLPRTRQGNPALLLLQDHFTGFVIAKAKAEVGELEVAKVFEENVFRRFGAPSLVRHDRDPMFMSEVFQKLPEMISRSQEPR</sequence>
<gene>
    <name evidence="2" type="ORF">PHPALM_18076</name>
</gene>
<dbReference type="Proteomes" id="UP000237271">
    <property type="component" value="Unassembled WGS sequence"/>
</dbReference>
<dbReference type="PANTHER" id="PTHR37984:SF5">
    <property type="entry name" value="PROTEIN NYNRIN-LIKE"/>
    <property type="match status" value="1"/>
</dbReference>
<dbReference type="InterPro" id="IPR036397">
    <property type="entry name" value="RNaseH_sf"/>
</dbReference>
<dbReference type="InterPro" id="IPR001584">
    <property type="entry name" value="Integrase_cat-core"/>
</dbReference>